<protein>
    <submittedName>
        <fullName evidence="1">Uncharacterized protein</fullName>
    </submittedName>
</protein>
<accession>A0A3B1ABC1</accession>
<organism evidence="1">
    <name type="scientific">hydrothermal vent metagenome</name>
    <dbReference type="NCBI Taxonomy" id="652676"/>
    <lineage>
        <taxon>unclassified sequences</taxon>
        <taxon>metagenomes</taxon>
        <taxon>ecological metagenomes</taxon>
    </lineage>
</organism>
<name>A0A3B1ABC1_9ZZZZ</name>
<proteinExistence type="predicted"/>
<reference evidence="1" key="1">
    <citation type="submission" date="2018-06" db="EMBL/GenBank/DDBJ databases">
        <authorList>
            <person name="Zhirakovskaya E."/>
        </authorList>
    </citation>
    <scope>NUCLEOTIDE SEQUENCE</scope>
</reference>
<evidence type="ECO:0000313" key="1">
    <source>
        <dbReference type="EMBL" id="VAW96927.1"/>
    </source>
</evidence>
<sequence>MLGLPNLGDTECAKQSWQQIDVARNVCPIFPDNDGTNGEDESIGNWSECVRQCLQERHKNRMPKPKSCSPDNNIGSEDNADDHAMCFIGCGFNSENPYNPIGKDLPNRNPSLD</sequence>
<dbReference type="EMBL" id="UOFS01000030">
    <property type="protein sequence ID" value="VAW96927.1"/>
    <property type="molecule type" value="Genomic_DNA"/>
</dbReference>
<gene>
    <name evidence="1" type="ORF">MNBD_GAMMA22-1251</name>
</gene>
<dbReference type="AlphaFoldDB" id="A0A3B1ABC1"/>